<dbReference type="PANTHER" id="PTHR40043">
    <property type="entry name" value="UPF0719 INNER MEMBRANE PROTEIN YJFL"/>
    <property type="match status" value="1"/>
</dbReference>
<feature type="transmembrane region" description="Helical" evidence="7">
    <location>
        <begin position="125"/>
        <end position="143"/>
    </location>
</feature>
<keyword evidence="4 7" id="KW-0812">Transmembrane</keyword>
<evidence type="ECO:0000256" key="2">
    <source>
        <dbReference type="ARBA" id="ARBA00005779"/>
    </source>
</evidence>
<dbReference type="GO" id="GO:0005886">
    <property type="term" value="C:plasma membrane"/>
    <property type="evidence" value="ECO:0007669"/>
    <property type="project" value="UniProtKB-SubCell"/>
</dbReference>
<keyword evidence="6 7" id="KW-0472">Membrane</keyword>
<proteinExistence type="inferred from homology"/>
<dbReference type="Pfam" id="PF03994">
    <property type="entry name" value="DUF350"/>
    <property type="match status" value="1"/>
</dbReference>
<dbReference type="AlphaFoldDB" id="A0A7D3XHG4"/>
<feature type="transmembrane region" description="Helical" evidence="7">
    <location>
        <begin position="12"/>
        <end position="32"/>
    </location>
</feature>
<reference evidence="8 9" key="1">
    <citation type="submission" date="2020-01" db="EMBL/GenBank/DDBJ databases">
        <authorList>
            <person name="Gulvik C.A."/>
            <person name="Batra D.G."/>
        </authorList>
    </citation>
    <scope>NUCLEOTIDE SEQUENCE [LARGE SCALE GENOMIC DNA]</scope>
    <source>
        <strain evidence="8 9">W9323</strain>
    </source>
</reference>
<dbReference type="EMBL" id="CP048104">
    <property type="protein sequence ID" value="QKG83179.1"/>
    <property type="molecule type" value="Genomic_DNA"/>
</dbReference>
<dbReference type="RefSeq" id="WP_173219435.1">
    <property type="nucleotide sequence ID" value="NZ_CP048104.1"/>
</dbReference>
<evidence type="ECO:0000256" key="1">
    <source>
        <dbReference type="ARBA" id="ARBA00004651"/>
    </source>
</evidence>
<keyword evidence="9" id="KW-1185">Reference proteome</keyword>
<comment type="subcellular location">
    <subcellularLocation>
        <location evidence="1">Cell membrane</location>
        <topology evidence="1">Multi-pass membrane protein</topology>
    </subcellularLocation>
</comment>
<dbReference type="PANTHER" id="PTHR40043:SF1">
    <property type="entry name" value="UPF0719 INNER MEMBRANE PROTEIN YJFL"/>
    <property type="match status" value="1"/>
</dbReference>
<organism evidence="8 9">
    <name type="scientific">Kroppenstedtia pulmonis</name>
    <dbReference type="NCBI Taxonomy" id="1380685"/>
    <lineage>
        <taxon>Bacteria</taxon>
        <taxon>Bacillati</taxon>
        <taxon>Bacillota</taxon>
        <taxon>Bacilli</taxon>
        <taxon>Bacillales</taxon>
        <taxon>Thermoactinomycetaceae</taxon>
        <taxon>Kroppenstedtia</taxon>
    </lineage>
</organism>
<accession>A0A7D3XHG4</accession>
<protein>
    <submittedName>
        <fullName evidence="8">DUF350 domain-containing protein</fullName>
    </submittedName>
</protein>
<gene>
    <name evidence="8" type="ORF">GXN76_01020</name>
</gene>
<dbReference type="InterPro" id="IPR007140">
    <property type="entry name" value="DUF350"/>
</dbReference>
<keyword evidence="5 7" id="KW-1133">Transmembrane helix</keyword>
<dbReference type="Proteomes" id="UP000503088">
    <property type="component" value="Chromosome"/>
</dbReference>
<evidence type="ECO:0000256" key="6">
    <source>
        <dbReference type="ARBA" id="ARBA00023136"/>
    </source>
</evidence>
<feature type="transmembrane region" description="Helical" evidence="7">
    <location>
        <begin position="87"/>
        <end position="105"/>
    </location>
</feature>
<evidence type="ECO:0000313" key="8">
    <source>
        <dbReference type="EMBL" id="QKG83179.1"/>
    </source>
</evidence>
<evidence type="ECO:0000256" key="5">
    <source>
        <dbReference type="ARBA" id="ARBA00022989"/>
    </source>
</evidence>
<keyword evidence="3" id="KW-1003">Cell membrane</keyword>
<evidence type="ECO:0000256" key="4">
    <source>
        <dbReference type="ARBA" id="ARBA00022692"/>
    </source>
</evidence>
<sequence length="145" mass="16094">MGVQWPYLLNFLIYLSVSLPLLILGMVMFLFTTPYKEFQLIREGADTEDVQKRDAAKAAVLDLGGKTLGLSLVIASAIYHTMHVMDLIIWGIVASVFQVLIFYLLELLTPFRMVSEIPKGNVPVGMFTCFLSVATGLMIAALISY</sequence>
<evidence type="ECO:0000256" key="7">
    <source>
        <dbReference type="SAM" id="Phobius"/>
    </source>
</evidence>
<comment type="similarity">
    <text evidence="2">Belongs to the UPF0719 family.</text>
</comment>
<name>A0A7D3XHG4_9BACL</name>
<evidence type="ECO:0000256" key="3">
    <source>
        <dbReference type="ARBA" id="ARBA00022475"/>
    </source>
</evidence>
<dbReference type="KEGG" id="kpul:GXN76_01020"/>
<evidence type="ECO:0000313" key="9">
    <source>
        <dbReference type="Proteomes" id="UP000503088"/>
    </source>
</evidence>